<keyword evidence="5 9" id="KW-0816">Tricarboxylic acid cycle</keyword>
<gene>
    <name evidence="9" type="primary">mqo</name>
    <name evidence="12" type="ORF">AF72_02940</name>
</gene>
<dbReference type="PATRIC" id="fig|1444770.3.peg.714"/>
<evidence type="ECO:0000256" key="1">
    <source>
        <dbReference type="ARBA" id="ARBA00001139"/>
    </source>
</evidence>
<feature type="compositionally biased region" description="Polar residues" evidence="10">
    <location>
        <begin position="548"/>
        <end position="562"/>
    </location>
</feature>
<dbReference type="SUPFAM" id="SSF51905">
    <property type="entry name" value="FAD/NAD(P)-binding domain"/>
    <property type="match status" value="1"/>
</dbReference>
<keyword evidence="6 9" id="KW-0285">Flavoprotein</keyword>
<organism evidence="12 13">
    <name type="scientific">Xylella taiwanensis</name>
    <dbReference type="NCBI Taxonomy" id="1444770"/>
    <lineage>
        <taxon>Bacteria</taxon>
        <taxon>Pseudomonadati</taxon>
        <taxon>Pseudomonadota</taxon>
        <taxon>Gammaproteobacteria</taxon>
        <taxon>Lysobacterales</taxon>
        <taxon>Lysobacteraceae</taxon>
        <taxon>Xylella</taxon>
    </lineage>
</organism>
<dbReference type="HAMAP" id="MF_00212">
    <property type="entry name" value="MQO"/>
    <property type="match status" value="1"/>
</dbReference>
<dbReference type="Proteomes" id="UP000020406">
    <property type="component" value="Unassembled WGS sequence"/>
</dbReference>
<dbReference type="Gene3D" id="3.50.50.60">
    <property type="entry name" value="FAD/NAD(P)-binding domain"/>
    <property type="match status" value="1"/>
</dbReference>
<dbReference type="EMBL" id="JDSQ01000004">
    <property type="protein sequence ID" value="EWS78833.1"/>
    <property type="molecule type" value="Genomic_DNA"/>
</dbReference>
<dbReference type="GO" id="GO:0006099">
    <property type="term" value="P:tricarboxylic acid cycle"/>
    <property type="evidence" value="ECO:0007669"/>
    <property type="project" value="UniProtKB-UniRule"/>
</dbReference>
<dbReference type="KEGG" id="xtw:AB672_09875"/>
<feature type="transmembrane region" description="Helical" evidence="11">
    <location>
        <begin position="7"/>
        <end position="27"/>
    </location>
</feature>
<dbReference type="NCBIfam" id="NF009875">
    <property type="entry name" value="PRK13339.1"/>
    <property type="match status" value="1"/>
</dbReference>
<dbReference type="Pfam" id="PF06039">
    <property type="entry name" value="Mqo"/>
    <property type="match status" value="1"/>
</dbReference>
<dbReference type="eggNOG" id="COG0579">
    <property type="taxonomic scope" value="Bacteria"/>
</dbReference>
<dbReference type="InterPro" id="IPR036188">
    <property type="entry name" value="FAD/NAD-bd_sf"/>
</dbReference>
<keyword evidence="8 9" id="KW-0560">Oxidoreductase</keyword>
<keyword evidence="11" id="KW-0472">Membrane</keyword>
<dbReference type="STRING" id="1444770.AF72_02940"/>
<dbReference type="NCBIfam" id="NF003603">
    <property type="entry name" value="PRK05257.1-1"/>
    <property type="match status" value="1"/>
</dbReference>
<comment type="caution">
    <text evidence="12">The sequence shown here is derived from an EMBL/GenBank/DDBJ whole genome shotgun (WGS) entry which is preliminary data.</text>
</comment>
<dbReference type="AlphaFoldDB" id="Z9JLG1"/>
<evidence type="ECO:0000256" key="9">
    <source>
        <dbReference type="HAMAP-Rule" id="MF_00212"/>
    </source>
</evidence>
<evidence type="ECO:0000256" key="2">
    <source>
        <dbReference type="ARBA" id="ARBA00001974"/>
    </source>
</evidence>
<comment type="pathway">
    <text evidence="3 9">Carbohydrate metabolism; tricarboxylic acid cycle; oxaloacetate from (S)-malate (quinone route): step 1/1.</text>
</comment>
<protein>
    <recommendedName>
        <fullName evidence="9">Probable malate:quinone oxidoreductase</fullName>
        <ecNumber evidence="9">1.1.5.4</ecNumber>
    </recommendedName>
    <alternativeName>
        <fullName evidence="9">MQO</fullName>
    </alternativeName>
    <alternativeName>
        <fullName evidence="9">Malate dehydrogenase [quinone]</fullName>
    </alternativeName>
</protein>
<dbReference type="NCBIfam" id="NF003611">
    <property type="entry name" value="PRK05257.3-2"/>
    <property type="match status" value="1"/>
</dbReference>
<evidence type="ECO:0000256" key="7">
    <source>
        <dbReference type="ARBA" id="ARBA00022827"/>
    </source>
</evidence>
<evidence type="ECO:0000256" key="6">
    <source>
        <dbReference type="ARBA" id="ARBA00022630"/>
    </source>
</evidence>
<dbReference type="PANTHER" id="PTHR43104:SF2">
    <property type="entry name" value="L-2-HYDROXYGLUTARATE DEHYDROGENASE, MITOCHONDRIAL"/>
    <property type="match status" value="1"/>
</dbReference>
<comment type="catalytic activity">
    <reaction evidence="1 9">
        <text>(S)-malate + a quinone = a quinol + oxaloacetate</text>
        <dbReference type="Rhea" id="RHEA:46012"/>
        <dbReference type="ChEBI" id="CHEBI:15589"/>
        <dbReference type="ChEBI" id="CHEBI:16452"/>
        <dbReference type="ChEBI" id="CHEBI:24646"/>
        <dbReference type="ChEBI" id="CHEBI:132124"/>
        <dbReference type="EC" id="1.1.5.4"/>
    </reaction>
</comment>
<accession>Z9JLG1</accession>
<dbReference type="OrthoDB" id="9763983at2"/>
<name>Z9JLG1_9GAMM</name>
<keyword evidence="11" id="KW-0812">Transmembrane</keyword>
<evidence type="ECO:0000256" key="3">
    <source>
        <dbReference type="ARBA" id="ARBA00005012"/>
    </source>
</evidence>
<evidence type="ECO:0000256" key="8">
    <source>
        <dbReference type="ARBA" id="ARBA00023002"/>
    </source>
</evidence>
<keyword evidence="11" id="KW-1133">Transmembrane helix</keyword>
<dbReference type="Gene3D" id="3.30.9.10">
    <property type="entry name" value="D-Amino Acid Oxidase, subunit A, domain 2"/>
    <property type="match status" value="1"/>
</dbReference>
<dbReference type="GO" id="GO:0008924">
    <property type="term" value="F:L-malate dehydrogenase (quinone) activity"/>
    <property type="evidence" value="ECO:0007669"/>
    <property type="project" value="UniProtKB-UniRule"/>
</dbReference>
<dbReference type="GeneID" id="68901602"/>
<evidence type="ECO:0000256" key="5">
    <source>
        <dbReference type="ARBA" id="ARBA00022532"/>
    </source>
</evidence>
<proteinExistence type="inferred from homology"/>
<dbReference type="PANTHER" id="PTHR43104">
    <property type="entry name" value="L-2-HYDROXYGLUTARATE DEHYDROGENASE, MITOCHONDRIAL"/>
    <property type="match status" value="1"/>
</dbReference>
<evidence type="ECO:0000256" key="4">
    <source>
        <dbReference type="ARBA" id="ARBA00006389"/>
    </source>
</evidence>
<feature type="region of interest" description="Disordered" evidence="10">
    <location>
        <begin position="536"/>
        <end position="562"/>
    </location>
</feature>
<dbReference type="UniPathway" id="UPA00223">
    <property type="reaction ID" value="UER01008"/>
</dbReference>
<dbReference type="GO" id="GO:0047545">
    <property type="term" value="F:(S)-2-hydroxyglutarate dehydrogenase activity"/>
    <property type="evidence" value="ECO:0007669"/>
    <property type="project" value="TreeGrafter"/>
</dbReference>
<dbReference type="NCBIfam" id="NF003606">
    <property type="entry name" value="PRK05257.2-1"/>
    <property type="match status" value="1"/>
</dbReference>
<evidence type="ECO:0000256" key="10">
    <source>
        <dbReference type="SAM" id="MobiDB-lite"/>
    </source>
</evidence>
<dbReference type="RefSeq" id="WP_038270487.1">
    <property type="nucleotide sequence ID" value="NZ_CP053627.1"/>
</dbReference>
<comment type="similarity">
    <text evidence="4 9">Belongs to the MQO family.</text>
</comment>
<evidence type="ECO:0000313" key="12">
    <source>
        <dbReference type="EMBL" id="EWS78833.1"/>
    </source>
</evidence>
<sequence length="562" mass="62746">MKKSLKALTGLIVAFALATLLFLYWPLYQRSVPTANNDTPVDVVLIGGGIMSITLGTYLQELQPDWKIELFERLNGIGMESSDGWNNAGTGHSAFAELNYTPELQDGTIETKRAIKIAEQFEISRQFWSYQVHHDRLPTPSEFITPTPHMSFVWGEDRIEYLRKRHNALIKNPLFYGMQFSTNPTEIQQWAPLLMEGRPPNQKVAATYMPLGTDVNFGVITRSLAKHLQQNPNFTLRLRHEVTALRQNADKTWNVTVKDLISNQERTIKSRFVFIGAGGAALKLLQMSGIPESKDYAGFPVGGQFLAFENAAITQRHNVKAYGMAETGSPPMSVPHLDARKLDGKSIVLFGPFALYSTKFLKDGSWFDLYSSINHHNAAGMLSVGEKNLDLVKYLLKQARLSDADRHAELLKYFPNAKPTDWTLVTAGQRVQVIKRDPEKGMILQFGTEIVIDKARTIAALLGASPGASTSPPIMLDLLAKAFPQQMKDGWETQLKNIIPSYGQHLNDSVMLTNRIRRMTSETLSLPYLEVPDISANRPAPTAAPKPQHSSTHNANSEMQTL</sequence>
<comment type="cofactor">
    <cofactor evidence="2 9">
        <name>FAD</name>
        <dbReference type="ChEBI" id="CHEBI:57692"/>
    </cofactor>
</comment>
<dbReference type="InterPro" id="IPR006231">
    <property type="entry name" value="MQO"/>
</dbReference>
<reference evidence="12 13" key="1">
    <citation type="journal article" date="2014" name="Genome Announc.">
        <title>Draft Genome Sequence of Xylella fastidiosa Pear Leaf Scorch Strain in Taiwan.</title>
        <authorList>
            <person name="Su C.C."/>
            <person name="Deng W.L."/>
            <person name="Jan F.J."/>
            <person name="Chang C.J."/>
            <person name="Huang H."/>
            <person name="Chen J."/>
        </authorList>
    </citation>
    <scope>NUCLEOTIDE SEQUENCE [LARGE SCALE GENOMIC DNA]</scope>
    <source>
        <strain evidence="12 13">PLS229</strain>
    </source>
</reference>
<dbReference type="NCBIfam" id="TIGR01320">
    <property type="entry name" value="mal_quin_oxido"/>
    <property type="match status" value="1"/>
</dbReference>
<dbReference type="NCBIfam" id="NF003605">
    <property type="entry name" value="PRK05257.1-4"/>
    <property type="match status" value="1"/>
</dbReference>
<evidence type="ECO:0000256" key="11">
    <source>
        <dbReference type="SAM" id="Phobius"/>
    </source>
</evidence>
<keyword evidence="7 9" id="KW-0274">FAD</keyword>
<dbReference type="EC" id="1.1.5.4" evidence="9"/>
<evidence type="ECO:0000313" key="13">
    <source>
        <dbReference type="Proteomes" id="UP000020406"/>
    </source>
</evidence>